<dbReference type="Proteomes" id="UP000616151">
    <property type="component" value="Unassembled WGS sequence"/>
</dbReference>
<evidence type="ECO:0000313" key="1">
    <source>
        <dbReference type="EMBL" id="MBK1868010.1"/>
    </source>
</evidence>
<keyword evidence="2" id="KW-1185">Reference proteome</keyword>
<proteinExistence type="predicted"/>
<name>A0ACC5R5T4_9HYPH</name>
<evidence type="ECO:0000313" key="2">
    <source>
        <dbReference type="Proteomes" id="UP000616151"/>
    </source>
</evidence>
<keyword evidence="1" id="KW-0540">Nuclease</keyword>
<sequence length="123" mass="14525">MGITQSKRLDQARRLRRVQTPAEARLWSGLRDRRLQNHKFTRQYPIGPYTVDFLCREARLVVEVDGVTHSTDEEIAYDDRRSAYLELQGYRILRILNDDIYRRFDDVMDMILLALEGTVSHAQ</sequence>
<reference evidence="1" key="1">
    <citation type="submission" date="2021-01" db="EMBL/GenBank/DDBJ databases">
        <authorList>
            <person name="Sun Q."/>
        </authorList>
    </citation>
    <scope>NUCLEOTIDE SEQUENCE</scope>
    <source>
        <strain evidence="1">YIM B02566</strain>
    </source>
</reference>
<comment type="caution">
    <text evidence="1">The sequence shown here is derived from an EMBL/GenBank/DDBJ whole genome shotgun (WGS) entry which is preliminary data.</text>
</comment>
<accession>A0ACC5R5T4</accession>
<keyword evidence="1" id="KW-0255">Endonuclease</keyword>
<protein>
    <submittedName>
        <fullName evidence="1">Endonuclease domain-containing protein</fullName>
    </submittedName>
</protein>
<gene>
    <name evidence="1" type="ORF">JHL16_16755</name>
</gene>
<organism evidence="1 2">
    <name type="scientific">Taklimakanibacter albus</name>
    <dbReference type="NCBI Taxonomy" id="2800327"/>
    <lineage>
        <taxon>Bacteria</taxon>
        <taxon>Pseudomonadati</taxon>
        <taxon>Pseudomonadota</taxon>
        <taxon>Alphaproteobacteria</taxon>
        <taxon>Hyphomicrobiales</taxon>
        <taxon>Aestuariivirgaceae</taxon>
        <taxon>Taklimakanibacter</taxon>
    </lineage>
</organism>
<keyword evidence="1" id="KW-0378">Hydrolase</keyword>
<dbReference type="EMBL" id="JAENHL010000007">
    <property type="protein sequence ID" value="MBK1868010.1"/>
    <property type="molecule type" value="Genomic_DNA"/>
</dbReference>